<dbReference type="AlphaFoldDB" id="A0A6G0U0I7"/>
<keyword evidence="3" id="KW-1185">Reference proteome</keyword>
<feature type="transmembrane region" description="Helical" evidence="1">
    <location>
        <begin position="31"/>
        <end position="51"/>
    </location>
</feature>
<name>A0A6G0U0I7_APHGL</name>
<evidence type="ECO:0000313" key="3">
    <source>
        <dbReference type="Proteomes" id="UP000475862"/>
    </source>
</evidence>
<protein>
    <submittedName>
        <fullName evidence="2">Uncharacterized protein</fullName>
    </submittedName>
</protein>
<dbReference type="EMBL" id="VYZN01000012">
    <property type="protein sequence ID" value="KAE9541777.1"/>
    <property type="molecule type" value="Genomic_DNA"/>
</dbReference>
<keyword evidence="1" id="KW-0472">Membrane</keyword>
<organism evidence="2 3">
    <name type="scientific">Aphis glycines</name>
    <name type="common">Soybean aphid</name>
    <dbReference type="NCBI Taxonomy" id="307491"/>
    <lineage>
        <taxon>Eukaryota</taxon>
        <taxon>Metazoa</taxon>
        <taxon>Ecdysozoa</taxon>
        <taxon>Arthropoda</taxon>
        <taxon>Hexapoda</taxon>
        <taxon>Insecta</taxon>
        <taxon>Pterygota</taxon>
        <taxon>Neoptera</taxon>
        <taxon>Paraneoptera</taxon>
        <taxon>Hemiptera</taxon>
        <taxon>Sternorrhyncha</taxon>
        <taxon>Aphidomorpha</taxon>
        <taxon>Aphidoidea</taxon>
        <taxon>Aphididae</taxon>
        <taxon>Aphidini</taxon>
        <taxon>Aphis</taxon>
        <taxon>Aphis</taxon>
    </lineage>
</organism>
<keyword evidence="1" id="KW-0812">Transmembrane</keyword>
<sequence>MVSIKTDIERNIANKMVESRNYKIKLYEYKLSYSFFFIIYCVYCIVDSLNFKMNKKAVSIVFFSTSNTYIIFRYFVIVLFFSNLMKLVIKFFMKHTYLYLRYLYLYLTELTMFYSCSARERVDSAHPLASPYYQNWFPYGRVMLGDVQKNRFWLVCSTFSRWTDWIIFPPTPQKGSNTIKKLLKNVSCIVNYLSPIECRYQILEITYASLTMYL</sequence>
<proteinExistence type="predicted"/>
<keyword evidence="1" id="KW-1133">Transmembrane helix</keyword>
<accession>A0A6G0U0I7</accession>
<feature type="transmembrane region" description="Helical" evidence="1">
    <location>
        <begin position="71"/>
        <end position="93"/>
    </location>
</feature>
<reference evidence="2 3" key="1">
    <citation type="submission" date="2019-08" db="EMBL/GenBank/DDBJ databases">
        <title>The genome of the soybean aphid Biotype 1, its phylome, world population structure and adaptation to the North American continent.</title>
        <authorList>
            <person name="Giordano R."/>
            <person name="Donthu R.K."/>
            <person name="Hernandez A.G."/>
            <person name="Wright C.L."/>
            <person name="Zimin A.V."/>
        </authorList>
    </citation>
    <scope>NUCLEOTIDE SEQUENCE [LARGE SCALE GENOMIC DNA]</scope>
    <source>
        <tissue evidence="2">Whole aphids</tissue>
    </source>
</reference>
<comment type="caution">
    <text evidence="2">The sequence shown here is derived from an EMBL/GenBank/DDBJ whole genome shotgun (WGS) entry which is preliminary data.</text>
</comment>
<dbReference type="Proteomes" id="UP000475862">
    <property type="component" value="Unassembled WGS sequence"/>
</dbReference>
<evidence type="ECO:0000313" key="2">
    <source>
        <dbReference type="EMBL" id="KAE9541777.1"/>
    </source>
</evidence>
<evidence type="ECO:0000256" key="1">
    <source>
        <dbReference type="SAM" id="Phobius"/>
    </source>
</evidence>
<gene>
    <name evidence="2" type="ORF">AGLY_003768</name>
</gene>